<protein>
    <submittedName>
        <fullName evidence="4">Putative PIG3 family NAD(P)H quinone oxidoreductase</fullName>
    </submittedName>
</protein>
<evidence type="ECO:0000256" key="1">
    <source>
        <dbReference type="ARBA" id="ARBA00022857"/>
    </source>
</evidence>
<dbReference type="GO" id="GO:0070402">
    <property type="term" value="F:NADPH binding"/>
    <property type="evidence" value="ECO:0007669"/>
    <property type="project" value="TreeGrafter"/>
</dbReference>
<dbReference type="Pfam" id="PF00107">
    <property type="entry name" value="ADH_zinc_N"/>
    <property type="match status" value="1"/>
</dbReference>
<keyword evidence="1" id="KW-0521">NADP</keyword>
<evidence type="ECO:0000256" key="2">
    <source>
        <dbReference type="ARBA" id="ARBA00023002"/>
    </source>
</evidence>
<evidence type="ECO:0000259" key="3">
    <source>
        <dbReference type="SMART" id="SM00829"/>
    </source>
</evidence>
<dbReference type="SUPFAM" id="SSF51735">
    <property type="entry name" value="NAD(P)-binding Rossmann-fold domains"/>
    <property type="match status" value="1"/>
</dbReference>
<gene>
    <name evidence="4" type="ORF">FB460_1199</name>
</gene>
<dbReference type="RefSeq" id="WP_142093389.1">
    <property type="nucleotide sequence ID" value="NZ_BAAAMD010000002.1"/>
</dbReference>
<feature type="domain" description="Enoyl reductase (ER)" evidence="3">
    <location>
        <begin position="10"/>
        <end position="318"/>
    </location>
</feature>
<dbReference type="NCBIfam" id="TIGR02824">
    <property type="entry name" value="quinone_pig3"/>
    <property type="match status" value="1"/>
</dbReference>
<dbReference type="Gene3D" id="3.40.50.720">
    <property type="entry name" value="NAD(P)-binding Rossmann-like Domain"/>
    <property type="match status" value="1"/>
</dbReference>
<dbReference type="InterPro" id="IPR020843">
    <property type="entry name" value="ER"/>
</dbReference>
<accession>A0A542ZSU4</accession>
<dbReference type="SUPFAM" id="SSF50129">
    <property type="entry name" value="GroES-like"/>
    <property type="match status" value="1"/>
</dbReference>
<dbReference type="GO" id="GO:0008270">
    <property type="term" value="F:zinc ion binding"/>
    <property type="evidence" value="ECO:0007669"/>
    <property type="project" value="InterPro"/>
</dbReference>
<keyword evidence="2" id="KW-0560">Oxidoreductase</keyword>
<dbReference type="CDD" id="cd05276">
    <property type="entry name" value="p53_inducible_oxidoreductase"/>
    <property type="match status" value="1"/>
</dbReference>
<dbReference type="AlphaFoldDB" id="A0A542ZSU4"/>
<dbReference type="EMBL" id="VFOR01000001">
    <property type="protein sequence ID" value="TQL63387.1"/>
    <property type="molecule type" value="Genomic_DNA"/>
</dbReference>
<dbReference type="InterPro" id="IPR011032">
    <property type="entry name" value="GroES-like_sf"/>
</dbReference>
<dbReference type="SMART" id="SM00829">
    <property type="entry name" value="PKS_ER"/>
    <property type="match status" value="1"/>
</dbReference>
<dbReference type="Gene3D" id="3.90.180.10">
    <property type="entry name" value="Medium-chain alcohol dehydrogenases, catalytic domain"/>
    <property type="match status" value="1"/>
</dbReference>
<name>A0A542ZSU4_9ACTN</name>
<reference evidence="4 5" key="1">
    <citation type="submission" date="2019-06" db="EMBL/GenBank/DDBJ databases">
        <title>Sequencing the genomes of 1000 actinobacteria strains.</title>
        <authorList>
            <person name="Klenk H.-P."/>
        </authorList>
    </citation>
    <scope>NUCLEOTIDE SEQUENCE [LARGE SCALE GENOMIC DNA]</scope>
    <source>
        <strain evidence="4 5">DSM 8251</strain>
    </source>
</reference>
<evidence type="ECO:0000313" key="4">
    <source>
        <dbReference type="EMBL" id="TQL63387.1"/>
    </source>
</evidence>
<dbReference type="InterPro" id="IPR002364">
    <property type="entry name" value="Quin_OxRdtase/zeta-crystal_CS"/>
</dbReference>
<dbReference type="OrthoDB" id="9780520at2"/>
<proteinExistence type="predicted"/>
<dbReference type="Proteomes" id="UP000316196">
    <property type="component" value="Unassembled WGS sequence"/>
</dbReference>
<dbReference type="PROSITE" id="PS01162">
    <property type="entry name" value="QOR_ZETA_CRYSTAL"/>
    <property type="match status" value="1"/>
</dbReference>
<dbReference type="InterPro" id="IPR013149">
    <property type="entry name" value="ADH-like_C"/>
</dbReference>
<dbReference type="PANTHER" id="PTHR48106">
    <property type="entry name" value="QUINONE OXIDOREDUCTASE PIG3-RELATED"/>
    <property type="match status" value="1"/>
</dbReference>
<dbReference type="GO" id="GO:0016651">
    <property type="term" value="F:oxidoreductase activity, acting on NAD(P)H"/>
    <property type="evidence" value="ECO:0007669"/>
    <property type="project" value="TreeGrafter"/>
</dbReference>
<dbReference type="Pfam" id="PF08240">
    <property type="entry name" value="ADH_N"/>
    <property type="match status" value="1"/>
</dbReference>
<keyword evidence="5" id="KW-1185">Reference proteome</keyword>
<dbReference type="InterPro" id="IPR036291">
    <property type="entry name" value="NAD(P)-bd_dom_sf"/>
</dbReference>
<comment type="caution">
    <text evidence="4">The sequence shown here is derived from an EMBL/GenBank/DDBJ whole genome shotgun (WGS) entry which is preliminary data.</text>
</comment>
<dbReference type="InterPro" id="IPR014189">
    <property type="entry name" value="Quinone_OxRdtase_PIG3"/>
</dbReference>
<sequence>MRVIRADGAGGPEVLVVHEVPRPEAKAGEVLIEVTAAGMNRGDVMQRHGHYPPPEGVTDVLGLEVSGTIAEVGDGVEGWSPGDECVALLAGGGYAEYVAVDARQVIRPPRGMDLVTAGGFIEVAATVISNLDLAELTSGETFLVHGGAGGIGSFAIQYAKSLGAKVVATAGQPQKLDLCRELGADVAVSYHDDWAAAVKDLGGVDVILDSIGAKYLDAHVSLLKRDGRMVTIGLQKGRRAELDLGLLLGKRGTLMATTLRSRSAEEKAEILARVAEVTQEGFANGVFRCVPVREFALDDVRAAHEFFDSGDHTGKLVLRP</sequence>
<dbReference type="PANTHER" id="PTHR48106:SF8">
    <property type="entry name" value="OS02G0805600 PROTEIN"/>
    <property type="match status" value="1"/>
</dbReference>
<evidence type="ECO:0000313" key="5">
    <source>
        <dbReference type="Proteomes" id="UP000316196"/>
    </source>
</evidence>
<dbReference type="InterPro" id="IPR013154">
    <property type="entry name" value="ADH-like_N"/>
</dbReference>
<organism evidence="4 5">
    <name type="scientific">Propioniferax innocua</name>
    <dbReference type="NCBI Taxonomy" id="1753"/>
    <lineage>
        <taxon>Bacteria</taxon>
        <taxon>Bacillati</taxon>
        <taxon>Actinomycetota</taxon>
        <taxon>Actinomycetes</taxon>
        <taxon>Propionibacteriales</taxon>
        <taxon>Propionibacteriaceae</taxon>
        <taxon>Propioniferax</taxon>
    </lineage>
</organism>